<reference evidence="1" key="1">
    <citation type="journal article" date="2021" name="Proc. Natl. Acad. Sci. U.S.A.">
        <title>A Catalog of Tens of Thousands of Viruses from Human Metagenomes Reveals Hidden Associations with Chronic Diseases.</title>
        <authorList>
            <person name="Tisza M.J."/>
            <person name="Buck C.B."/>
        </authorList>
    </citation>
    <scope>NUCLEOTIDE SEQUENCE</scope>
    <source>
        <strain evidence="1">Ctpks17</strain>
    </source>
</reference>
<proteinExistence type="predicted"/>
<dbReference type="EMBL" id="BK035229">
    <property type="protein sequence ID" value="DAG87147.1"/>
    <property type="molecule type" value="Genomic_DNA"/>
</dbReference>
<name>A0A8S5VIV8_9CAUD</name>
<protein>
    <submittedName>
        <fullName evidence="1">Uncharacterized protein</fullName>
    </submittedName>
</protein>
<organism evidence="1">
    <name type="scientific">Ackermannviridae sp</name>
    <dbReference type="NCBI Taxonomy" id="2831612"/>
    <lineage>
        <taxon>Viruses</taxon>
        <taxon>Duplodnaviria</taxon>
        <taxon>Heunggongvirae</taxon>
        <taxon>Uroviricota</taxon>
        <taxon>Caudoviricetes</taxon>
        <taxon>Pantevenvirales</taxon>
        <taxon>Ackermannviridae</taxon>
    </lineage>
</organism>
<sequence length="70" mass="8146">MFLPPANTKIKFTHPPMQEHVEKTDRFPEKNKILKLWVSRCGSKLTPSLTIGTRAVRFKTQRPQYENYGG</sequence>
<evidence type="ECO:0000313" key="1">
    <source>
        <dbReference type="EMBL" id="DAG87147.1"/>
    </source>
</evidence>
<accession>A0A8S5VIV8</accession>